<dbReference type="Proteomes" id="UP000281406">
    <property type="component" value="Unassembled WGS sequence"/>
</dbReference>
<dbReference type="OrthoDB" id="6275838at2759"/>
<dbReference type="AlphaFoldDB" id="A0A3N0Z299"/>
<accession>A0A3N0Z299</accession>
<protein>
    <submittedName>
        <fullName evidence="1">Neurexin-3a</fullName>
    </submittedName>
</protein>
<dbReference type="SUPFAM" id="SSF49899">
    <property type="entry name" value="Concanavalin A-like lectins/glucanases"/>
    <property type="match status" value="1"/>
</dbReference>
<dbReference type="Gene3D" id="2.60.120.200">
    <property type="match status" value="1"/>
</dbReference>
<keyword evidence="2" id="KW-1185">Reference proteome</keyword>
<comment type="caution">
    <text evidence="1">The sequence shown here is derived from an EMBL/GenBank/DDBJ whole genome shotgun (WGS) entry which is preliminary data.</text>
</comment>
<evidence type="ECO:0000313" key="1">
    <source>
        <dbReference type="EMBL" id="ROL52411.1"/>
    </source>
</evidence>
<name>A0A3N0Z299_ANAGA</name>
<evidence type="ECO:0000313" key="2">
    <source>
        <dbReference type="Proteomes" id="UP000281406"/>
    </source>
</evidence>
<reference evidence="1 2" key="1">
    <citation type="submission" date="2018-10" db="EMBL/GenBank/DDBJ databases">
        <title>Genome assembly for a Yunnan-Guizhou Plateau 3E fish, Anabarilius grahami (Regan), and its evolutionary and genetic applications.</title>
        <authorList>
            <person name="Jiang W."/>
        </authorList>
    </citation>
    <scope>NUCLEOTIDE SEQUENCE [LARGE SCALE GENOMIC DNA]</scope>
    <source>
        <strain evidence="1">AG-KIZ</strain>
        <tissue evidence="1">Muscle</tissue>
    </source>
</reference>
<gene>
    <name evidence="1" type="ORF">DPX16_0448</name>
</gene>
<dbReference type="EMBL" id="RJVU01016014">
    <property type="protein sequence ID" value="ROL52411.1"/>
    <property type="molecule type" value="Genomic_DNA"/>
</dbReference>
<organism evidence="1 2">
    <name type="scientific">Anabarilius grahami</name>
    <name type="common">Kanglang fish</name>
    <name type="synonym">Barilius grahami</name>
    <dbReference type="NCBI Taxonomy" id="495550"/>
    <lineage>
        <taxon>Eukaryota</taxon>
        <taxon>Metazoa</taxon>
        <taxon>Chordata</taxon>
        <taxon>Craniata</taxon>
        <taxon>Vertebrata</taxon>
        <taxon>Euteleostomi</taxon>
        <taxon>Actinopterygii</taxon>
        <taxon>Neopterygii</taxon>
        <taxon>Teleostei</taxon>
        <taxon>Ostariophysi</taxon>
        <taxon>Cypriniformes</taxon>
        <taxon>Xenocyprididae</taxon>
        <taxon>Xenocypridinae</taxon>
        <taxon>Xenocypridinae incertae sedis</taxon>
        <taxon>Anabarilius</taxon>
    </lineage>
</organism>
<dbReference type="InterPro" id="IPR013320">
    <property type="entry name" value="ConA-like_dom_sf"/>
</dbReference>
<proteinExistence type="predicted"/>
<sequence>MPSSMHTEAEDVALRFMSQRAYGLLMASTSKESADTLRLELDGGRVKLTVNLGNPAVSAPCRLLFSPCRVLSAPPANHTVHQQRAAQRLYFRAANISRDLLKMSSHRFHTRVRISSVSQEISLKQDVFT</sequence>